<keyword evidence="5" id="KW-1185">Reference proteome</keyword>
<dbReference type="Pfam" id="PF14504">
    <property type="entry name" value="CAP_assoc_N"/>
    <property type="match status" value="1"/>
</dbReference>
<evidence type="ECO:0000313" key="4">
    <source>
        <dbReference type="EMBL" id="USG66366.1"/>
    </source>
</evidence>
<gene>
    <name evidence="4" type="ORF">NDK47_03275</name>
</gene>
<dbReference type="Gene3D" id="3.40.33.10">
    <property type="entry name" value="CAP"/>
    <property type="match status" value="1"/>
</dbReference>
<dbReference type="InterPro" id="IPR014044">
    <property type="entry name" value="CAP_dom"/>
</dbReference>
<organism evidence="4 5">
    <name type="scientific">Brevibacillus ruminantium</name>
    <dbReference type="NCBI Taxonomy" id="2950604"/>
    <lineage>
        <taxon>Bacteria</taxon>
        <taxon>Bacillati</taxon>
        <taxon>Bacillota</taxon>
        <taxon>Bacilli</taxon>
        <taxon>Bacillales</taxon>
        <taxon>Paenibacillaceae</taxon>
        <taxon>Brevibacillus</taxon>
    </lineage>
</organism>
<dbReference type="RefSeq" id="WP_251873517.1">
    <property type="nucleotide sequence ID" value="NZ_CP098755.1"/>
</dbReference>
<evidence type="ECO:0000313" key="5">
    <source>
        <dbReference type="Proteomes" id="UP001056500"/>
    </source>
</evidence>
<dbReference type="PANTHER" id="PTHR31157:SF1">
    <property type="entry name" value="SCP DOMAIN-CONTAINING PROTEIN"/>
    <property type="match status" value="1"/>
</dbReference>
<protein>
    <submittedName>
        <fullName evidence="4">CAP-associated domain-containing protein</fullName>
    </submittedName>
</protein>
<sequence length="400" mass="44092">MRKWLLIGAFALLAVGIVRLYPAKDASLLPLSRQTEKQGAPDSLGQAPAGSPVLNPPQETSTDQKNSPGDVSQDAPLVGDTLPSFDSPAAASAPAASAKESAAPSLFEISLGMAESEVRKRLGKPAREEPSSLGYQWLIYNQNPARYLQVGIMNGKVVDLYSNAAEVRLGQVGIGTSLTTLSRQYDLQSVVSFTIERANVKITNQKDSRPLVIQNGIPRIFYLDQQNGDKVTGIRLIDTLVLMRGGYYETRWTYQGETPQFDPPPLNIKQQEQVNLAREKQVLDLVNAIRYRYKLPTIEWNEQAAQVARGHSRDMLQHDFFDHVSATTGMDPFARLRKAGLSYSMAGENIAAGYPDSIEAHESWMNSPGHRKNVMEKNFSHLGVGVVADYYTQAFLTPIQ</sequence>
<feature type="domain" description="SCP" evidence="2">
    <location>
        <begin position="283"/>
        <end position="394"/>
    </location>
</feature>
<dbReference type="SUPFAM" id="SSF55797">
    <property type="entry name" value="PR-1-like"/>
    <property type="match status" value="1"/>
</dbReference>
<dbReference type="EMBL" id="CP098755">
    <property type="protein sequence ID" value="USG66366.1"/>
    <property type="molecule type" value="Genomic_DNA"/>
</dbReference>
<dbReference type="InterPro" id="IPR029410">
    <property type="entry name" value="CAP_assoc"/>
</dbReference>
<reference evidence="4" key="1">
    <citation type="submission" date="2022-06" db="EMBL/GenBank/DDBJ databases">
        <title>Genome sequencing of Brevibacillus sp. BB3-R1.</title>
        <authorList>
            <person name="Heo J."/>
            <person name="Lee D."/>
            <person name="Won M."/>
            <person name="Han B.-H."/>
            <person name="Hong S.-B."/>
            <person name="Kwon S.-W."/>
        </authorList>
    </citation>
    <scope>NUCLEOTIDE SEQUENCE</scope>
    <source>
        <strain evidence="4">BB3-R1</strain>
    </source>
</reference>
<feature type="region of interest" description="Disordered" evidence="1">
    <location>
        <begin position="33"/>
        <end position="93"/>
    </location>
</feature>
<accession>A0ABY4WGT6</accession>
<proteinExistence type="predicted"/>
<feature type="domain" description="CAP-associated" evidence="3">
    <location>
        <begin position="111"/>
        <end position="248"/>
    </location>
</feature>
<dbReference type="InterPro" id="IPR035940">
    <property type="entry name" value="CAP_sf"/>
</dbReference>
<dbReference type="Pfam" id="PF00188">
    <property type="entry name" value="CAP"/>
    <property type="match status" value="1"/>
</dbReference>
<evidence type="ECO:0000256" key="1">
    <source>
        <dbReference type="SAM" id="MobiDB-lite"/>
    </source>
</evidence>
<dbReference type="CDD" id="cd05379">
    <property type="entry name" value="CAP_bacterial"/>
    <property type="match status" value="1"/>
</dbReference>
<dbReference type="PANTHER" id="PTHR31157">
    <property type="entry name" value="SCP DOMAIN-CONTAINING PROTEIN"/>
    <property type="match status" value="1"/>
</dbReference>
<name>A0ABY4WGT6_9BACL</name>
<dbReference type="Proteomes" id="UP001056500">
    <property type="component" value="Chromosome"/>
</dbReference>
<evidence type="ECO:0000259" key="3">
    <source>
        <dbReference type="Pfam" id="PF14504"/>
    </source>
</evidence>
<feature type="compositionally biased region" description="Polar residues" evidence="1">
    <location>
        <begin position="57"/>
        <end position="70"/>
    </location>
</feature>
<feature type="compositionally biased region" description="Low complexity" evidence="1">
    <location>
        <begin position="83"/>
        <end position="93"/>
    </location>
</feature>
<evidence type="ECO:0000259" key="2">
    <source>
        <dbReference type="Pfam" id="PF00188"/>
    </source>
</evidence>